<evidence type="ECO:0000313" key="3">
    <source>
        <dbReference type="Proteomes" id="UP000075357"/>
    </source>
</evidence>
<protein>
    <submittedName>
        <fullName evidence="2">Uncharacterized protein</fullName>
    </submittedName>
</protein>
<keyword evidence="1" id="KW-1133">Transmembrane helix</keyword>
<evidence type="ECO:0000256" key="1">
    <source>
        <dbReference type="SAM" id="Phobius"/>
    </source>
</evidence>
<evidence type="ECO:0000313" key="2">
    <source>
        <dbReference type="EMBL" id="KXZ61293.1"/>
    </source>
</evidence>
<accession>A0A150HGK6</accession>
<dbReference type="EMBL" id="LRAD01000020">
    <property type="protein sequence ID" value="KXZ61293.1"/>
    <property type="molecule type" value="Genomic_DNA"/>
</dbReference>
<comment type="caution">
    <text evidence="2">The sequence shown here is derived from an EMBL/GenBank/DDBJ whole genome shotgun (WGS) entry which is preliminary data.</text>
</comment>
<keyword evidence="3" id="KW-1185">Reference proteome</keyword>
<reference evidence="2 3" key="1">
    <citation type="submission" date="2016-01" db="EMBL/GenBank/DDBJ databases">
        <title>Draft genome sequences of Microbacterium laevaniformans LCDC 91-0039 and the type strain of Microbacterium hominis LCDC 84-209.</title>
        <authorList>
            <person name="Bernier A.-M."/>
            <person name="Bernard K."/>
        </authorList>
    </citation>
    <scope>NUCLEOTIDE SEQUENCE [LARGE SCALE GENOMIC DNA]</scope>
    <source>
        <strain evidence="2 3">LCDC 91-0039</strain>
    </source>
</reference>
<gene>
    <name evidence="2" type="ORF">Mlaev_00717</name>
</gene>
<dbReference type="AlphaFoldDB" id="A0A150HGK6"/>
<name>A0A150HGK6_9MICO</name>
<keyword evidence="1" id="KW-0472">Membrane</keyword>
<organism evidence="2 3">
    <name type="scientific">Microbacterium laevaniformans</name>
    <dbReference type="NCBI Taxonomy" id="36807"/>
    <lineage>
        <taxon>Bacteria</taxon>
        <taxon>Bacillati</taxon>
        <taxon>Actinomycetota</taxon>
        <taxon>Actinomycetes</taxon>
        <taxon>Micrococcales</taxon>
        <taxon>Microbacteriaceae</taxon>
        <taxon>Microbacterium</taxon>
    </lineage>
</organism>
<feature type="transmembrane region" description="Helical" evidence="1">
    <location>
        <begin position="85"/>
        <end position="109"/>
    </location>
</feature>
<keyword evidence="1" id="KW-0812">Transmembrane</keyword>
<sequence>MPDRAQQHVRRLDIAVDDAGVVDDRRRAGETDDERDDLVTGQRVLRKTVVKRLPRHELQCRPPSNMRRIRLASPRMPPRMRGETILLGLLYAAGAALAALILVGLLYVFTWGLFKA</sequence>
<proteinExistence type="predicted"/>
<dbReference type="Proteomes" id="UP000075357">
    <property type="component" value="Unassembled WGS sequence"/>
</dbReference>